<dbReference type="SMART" id="SM00418">
    <property type="entry name" value="HTH_ARSR"/>
    <property type="match status" value="1"/>
</dbReference>
<dbReference type="GO" id="GO:0003677">
    <property type="term" value="F:DNA binding"/>
    <property type="evidence" value="ECO:0007669"/>
    <property type="project" value="UniProtKB-KW"/>
</dbReference>
<evidence type="ECO:0000313" key="6">
    <source>
        <dbReference type="Proteomes" id="UP000034723"/>
    </source>
</evidence>
<name>A0A0F7DBA4_9EURY</name>
<evidence type="ECO:0000256" key="1">
    <source>
        <dbReference type="ARBA" id="ARBA00023015"/>
    </source>
</evidence>
<dbReference type="InterPro" id="IPR011991">
    <property type="entry name" value="ArsR-like_HTH"/>
</dbReference>
<protein>
    <submittedName>
        <fullName evidence="5">Transcriptional regulator, ArsR family</fullName>
    </submittedName>
</protein>
<evidence type="ECO:0000259" key="4">
    <source>
        <dbReference type="PROSITE" id="PS50987"/>
    </source>
</evidence>
<dbReference type="InterPro" id="IPR001845">
    <property type="entry name" value="HTH_ArsR_DNA-bd_dom"/>
</dbReference>
<evidence type="ECO:0000313" key="5">
    <source>
        <dbReference type="EMBL" id="AKG90746.1"/>
    </source>
</evidence>
<dbReference type="SUPFAM" id="SSF46785">
    <property type="entry name" value="Winged helix' DNA-binding domain"/>
    <property type="match status" value="1"/>
</dbReference>
<dbReference type="Gene3D" id="1.10.10.10">
    <property type="entry name" value="Winged helix-like DNA-binding domain superfamily/Winged helix DNA-binding domain"/>
    <property type="match status" value="1"/>
</dbReference>
<keyword evidence="6" id="KW-1185">Reference proteome</keyword>
<organism evidence="5 6">
    <name type="scientific">Geoglobus ahangari</name>
    <dbReference type="NCBI Taxonomy" id="113653"/>
    <lineage>
        <taxon>Archaea</taxon>
        <taxon>Methanobacteriati</taxon>
        <taxon>Methanobacteriota</taxon>
        <taxon>Archaeoglobi</taxon>
        <taxon>Archaeoglobales</taxon>
        <taxon>Archaeoglobaceae</taxon>
        <taxon>Geoglobus</taxon>
    </lineage>
</organism>
<accession>A0A0F7DBA4</accession>
<dbReference type="PRINTS" id="PR00778">
    <property type="entry name" value="HTHARSR"/>
</dbReference>
<keyword evidence="1" id="KW-0805">Transcription regulation</keyword>
<dbReference type="InterPro" id="IPR036388">
    <property type="entry name" value="WH-like_DNA-bd_sf"/>
</dbReference>
<keyword evidence="3" id="KW-0804">Transcription</keyword>
<dbReference type="GO" id="GO:0003700">
    <property type="term" value="F:DNA-binding transcription factor activity"/>
    <property type="evidence" value="ECO:0007669"/>
    <property type="project" value="InterPro"/>
</dbReference>
<dbReference type="PROSITE" id="PS50987">
    <property type="entry name" value="HTH_ARSR_2"/>
    <property type="match status" value="1"/>
</dbReference>
<evidence type="ECO:0000256" key="3">
    <source>
        <dbReference type="ARBA" id="ARBA00023163"/>
    </source>
</evidence>
<feature type="domain" description="HTH arsR-type" evidence="4">
    <location>
        <begin position="39"/>
        <end position="129"/>
    </location>
</feature>
<dbReference type="Pfam" id="PF01022">
    <property type="entry name" value="HTH_5"/>
    <property type="match status" value="1"/>
</dbReference>
<dbReference type="FunCoup" id="A0A0F7DBA4">
    <property type="interactions" value="5"/>
</dbReference>
<dbReference type="EMBL" id="CP011267">
    <property type="protein sequence ID" value="AKG90746.1"/>
    <property type="molecule type" value="Genomic_DNA"/>
</dbReference>
<dbReference type="KEGG" id="gah:GAH_01983"/>
<dbReference type="InterPro" id="IPR036390">
    <property type="entry name" value="WH_DNA-bd_sf"/>
</dbReference>
<gene>
    <name evidence="5" type="ORF">GAH_01983</name>
</gene>
<dbReference type="PANTHER" id="PTHR33154">
    <property type="entry name" value="TRANSCRIPTIONAL REGULATOR, ARSR FAMILY"/>
    <property type="match status" value="1"/>
</dbReference>
<dbReference type="InParanoid" id="A0A0F7DBA4"/>
<dbReference type="NCBIfam" id="NF033788">
    <property type="entry name" value="HTH_metalloreg"/>
    <property type="match status" value="1"/>
</dbReference>
<dbReference type="STRING" id="113653.GAH_01983"/>
<dbReference type="PANTHER" id="PTHR33154:SF36">
    <property type="entry name" value="TRANSCRIPTIONAL REGULATOR"/>
    <property type="match status" value="1"/>
</dbReference>
<dbReference type="CDD" id="cd00090">
    <property type="entry name" value="HTH_ARSR"/>
    <property type="match status" value="1"/>
</dbReference>
<proteinExistence type="predicted"/>
<dbReference type="InterPro" id="IPR051081">
    <property type="entry name" value="HTH_MetalResp_TranReg"/>
</dbReference>
<evidence type="ECO:0000256" key="2">
    <source>
        <dbReference type="ARBA" id="ARBA00023125"/>
    </source>
</evidence>
<dbReference type="Proteomes" id="UP000034723">
    <property type="component" value="Chromosome"/>
</dbReference>
<keyword evidence="2" id="KW-0238">DNA-binding</keyword>
<sequence length="129" mass="15165">MNMPYRFNFTEFKKKKLEERDEAYDYYCKCDFEGEMELYTEGELKDHSHFLKILGNPLRLQILKILSHAEFCVCAISEILGQQQTLVSHHLSKLKSAGIVEERQEGKYRIYSIRDKRVKQILATLVDGS</sequence>
<dbReference type="HOGENOM" id="CLU_097806_7_3_2"/>
<reference evidence="5 6" key="1">
    <citation type="submission" date="2015-04" db="EMBL/GenBank/DDBJ databases">
        <title>The complete genome sequence of the hyperthermophilic, obligate iron-reducing archaeon Geoglobus ahangari strain 234T.</title>
        <authorList>
            <person name="Manzella M.P."/>
            <person name="Holmes D.E."/>
            <person name="Rocheleau J.M."/>
            <person name="Chung A."/>
            <person name="Reguera G."/>
            <person name="Kashefi K."/>
        </authorList>
    </citation>
    <scope>NUCLEOTIDE SEQUENCE [LARGE SCALE GENOMIC DNA]</scope>
    <source>
        <strain evidence="5 6">234</strain>
    </source>
</reference>
<dbReference type="AlphaFoldDB" id="A0A0F7DBA4"/>